<dbReference type="PANTHER" id="PTHR45985:SF8">
    <property type="entry name" value="CHITIN DEACETYLASE-LIKE 9, ISOFORM A"/>
    <property type="match status" value="1"/>
</dbReference>
<feature type="region of interest" description="Disordered" evidence="1">
    <location>
        <begin position="112"/>
        <end position="164"/>
    </location>
</feature>
<feature type="signal peptide" evidence="2">
    <location>
        <begin position="1"/>
        <end position="16"/>
    </location>
</feature>
<organism evidence="3">
    <name type="scientific">Ixodes ricinus</name>
    <name type="common">Common tick</name>
    <name type="synonym">Acarus ricinus</name>
    <dbReference type="NCBI Taxonomy" id="34613"/>
    <lineage>
        <taxon>Eukaryota</taxon>
        <taxon>Metazoa</taxon>
        <taxon>Ecdysozoa</taxon>
        <taxon>Arthropoda</taxon>
        <taxon>Chelicerata</taxon>
        <taxon>Arachnida</taxon>
        <taxon>Acari</taxon>
        <taxon>Parasitiformes</taxon>
        <taxon>Ixodida</taxon>
        <taxon>Ixodoidea</taxon>
        <taxon>Ixodidae</taxon>
        <taxon>Ixodinae</taxon>
        <taxon>Ixodes</taxon>
    </lineage>
</organism>
<accession>A0A090XEI1</accession>
<reference evidence="3" key="1">
    <citation type="journal article" date="2015" name="PLoS Negl. Trop. Dis.">
        <title>Deep Sequencing Analysis of the Ixodes ricinus Haemocytome.</title>
        <authorList>
            <person name="Kotsyfakis M."/>
            <person name="Kopacek P."/>
            <person name="Franta Z."/>
            <person name="Pedra J.H."/>
            <person name="Ribeiro J.M."/>
        </authorList>
    </citation>
    <scope>NUCLEOTIDE SEQUENCE</scope>
</reference>
<feature type="chain" id="PRO_5001868494" evidence="2">
    <location>
        <begin position="17"/>
        <end position="251"/>
    </location>
</feature>
<sequence>MRAVLVVPFLLAAAVAAPATDEEEQCDPAKCKGSQNCMCASIKPPNGIEAKDMPQMVMLPFEGAVNAVNMPFYRELMDTTGQERTSRAGARSGTTRLRELTSTLDYLGRARASQQGQRNRTAIHHTQRHHGLLVEPRHRRLESRDSSASATCWPPKPQSQPRTSTECRLPVLTTGGDKSFKMIKEAGLLYDASIPHNRVKDSGRIMFPYTLDYGIQTPCVIEPCPKDKYPGVWTIPLNVWFKENQIEHLED</sequence>
<name>A0A090XEI1_IXORI</name>
<proteinExistence type="evidence at transcript level"/>
<evidence type="ECO:0000256" key="2">
    <source>
        <dbReference type="SAM" id="SignalP"/>
    </source>
</evidence>
<evidence type="ECO:0000256" key="1">
    <source>
        <dbReference type="SAM" id="MobiDB-lite"/>
    </source>
</evidence>
<dbReference type="PANTHER" id="PTHR45985">
    <property type="match status" value="1"/>
</dbReference>
<keyword evidence="2" id="KW-0732">Signal</keyword>
<evidence type="ECO:0000313" key="3">
    <source>
        <dbReference type="EMBL" id="JAC92908.1"/>
    </source>
</evidence>
<feature type="compositionally biased region" description="Basic residues" evidence="1">
    <location>
        <begin position="121"/>
        <end position="141"/>
    </location>
</feature>
<dbReference type="AlphaFoldDB" id="A0A090XEI1"/>
<dbReference type="EMBL" id="GBIH01001802">
    <property type="protein sequence ID" value="JAC92908.1"/>
    <property type="molecule type" value="mRNA"/>
</dbReference>
<protein>
    <submittedName>
        <fullName evidence="3">Putative peritrophic membrane chitin binding protein</fullName>
    </submittedName>
</protein>
<dbReference type="Gene3D" id="3.20.20.370">
    <property type="entry name" value="Glycoside hydrolase/deacetylase"/>
    <property type="match status" value="1"/>
</dbReference>
<dbReference type="InterPro" id="IPR052740">
    <property type="entry name" value="CE4"/>
</dbReference>